<accession>A0A1M5NE24</accession>
<dbReference type="AlphaFoldDB" id="A0A1M5NE24"/>
<dbReference type="Gene3D" id="1.10.10.2480">
    <property type="match status" value="1"/>
</dbReference>
<evidence type="ECO:0000313" key="3">
    <source>
        <dbReference type="Proteomes" id="UP000184501"/>
    </source>
</evidence>
<name>A0A1M5NE24_STRHI</name>
<gene>
    <name evidence="2" type="ORF">SAMN05444320_115109</name>
</gene>
<dbReference type="EMBL" id="FQVN01000015">
    <property type="protein sequence ID" value="SHG87717.1"/>
    <property type="molecule type" value="Genomic_DNA"/>
</dbReference>
<proteinExistence type="predicted"/>
<evidence type="ECO:0000256" key="1">
    <source>
        <dbReference type="SAM" id="MobiDB-lite"/>
    </source>
</evidence>
<protein>
    <submittedName>
        <fullName evidence="2">Uncharacterized protein</fullName>
    </submittedName>
</protein>
<evidence type="ECO:0000313" key="2">
    <source>
        <dbReference type="EMBL" id="SHG87717.1"/>
    </source>
</evidence>
<sequence length="88" mass="9645">MSSDSANTTAHRGPGSSPLVWVPPVEHLPRPRTGAQRAYCLAESLGVTLPELLEELRDLGFRGCTPSSLIELATAREVTERLHRRVAR</sequence>
<reference evidence="2 3" key="1">
    <citation type="submission" date="2016-11" db="EMBL/GenBank/DDBJ databases">
        <authorList>
            <person name="Jaros S."/>
            <person name="Januszkiewicz K."/>
            <person name="Wedrychowicz H."/>
        </authorList>
    </citation>
    <scope>NUCLEOTIDE SEQUENCE [LARGE SCALE GENOMIC DNA]</scope>
    <source>
        <strain evidence="2 3">DSM 44523</strain>
    </source>
</reference>
<keyword evidence="3" id="KW-1185">Reference proteome</keyword>
<dbReference type="Proteomes" id="UP000184501">
    <property type="component" value="Unassembled WGS sequence"/>
</dbReference>
<feature type="compositionally biased region" description="Polar residues" evidence="1">
    <location>
        <begin position="1"/>
        <end position="10"/>
    </location>
</feature>
<feature type="region of interest" description="Disordered" evidence="1">
    <location>
        <begin position="1"/>
        <end position="25"/>
    </location>
</feature>
<organism evidence="2 3">
    <name type="scientific">Streptoalloteichus hindustanus</name>
    <dbReference type="NCBI Taxonomy" id="2017"/>
    <lineage>
        <taxon>Bacteria</taxon>
        <taxon>Bacillati</taxon>
        <taxon>Actinomycetota</taxon>
        <taxon>Actinomycetes</taxon>
        <taxon>Pseudonocardiales</taxon>
        <taxon>Pseudonocardiaceae</taxon>
        <taxon>Streptoalloteichus</taxon>
    </lineage>
</organism>